<dbReference type="Proteomes" id="UP000184694">
    <property type="component" value="Unassembled WGS sequence"/>
</dbReference>
<feature type="signal peptide" evidence="1">
    <location>
        <begin position="1"/>
        <end position="24"/>
    </location>
</feature>
<evidence type="ECO:0000313" key="2">
    <source>
        <dbReference type="EMBL" id="SIO32202.1"/>
    </source>
</evidence>
<evidence type="ECO:0000256" key="1">
    <source>
        <dbReference type="SAM" id="SignalP"/>
    </source>
</evidence>
<name>A0A1N6IJK9_9BACT</name>
<evidence type="ECO:0000313" key="3">
    <source>
        <dbReference type="Proteomes" id="UP000184694"/>
    </source>
</evidence>
<keyword evidence="3" id="KW-1185">Reference proteome</keyword>
<gene>
    <name evidence="2" type="ORF">SAMN02745161_2812</name>
</gene>
<evidence type="ECO:0008006" key="4">
    <source>
        <dbReference type="Google" id="ProtNLM"/>
    </source>
</evidence>
<organism evidence="2 3">
    <name type="scientific">Halodesulfovibrio marinisediminis DSM 17456</name>
    <dbReference type="NCBI Taxonomy" id="1121457"/>
    <lineage>
        <taxon>Bacteria</taxon>
        <taxon>Pseudomonadati</taxon>
        <taxon>Thermodesulfobacteriota</taxon>
        <taxon>Desulfovibrionia</taxon>
        <taxon>Desulfovibrionales</taxon>
        <taxon>Desulfovibrionaceae</taxon>
        <taxon>Halodesulfovibrio</taxon>
    </lineage>
</organism>
<dbReference type="OrthoDB" id="5460243at2"/>
<reference evidence="3" key="1">
    <citation type="submission" date="2016-11" db="EMBL/GenBank/DDBJ databases">
        <authorList>
            <person name="Varghese N."/>
            <person name="Submissions S."/>
        </authorList>
    </citation>
    <scope>NUCLEOTIDE SEQUENCE [LARGE SCALE GENOMIC DNA]</scope>
    <source>
        <strain evidence="3">DSM 17456</strain>
    </source>
</reference>
<sequence>MRRRISILCTLFALLLTLNTGCLRNTVFFKEPATIISSNYFAVTKKLPPQLQAKLPTDVVSYNPQQPARNSILPEQFSHIVFDNLSLNFLWTGAQHNLPIDGTTYSAMPSAGQIAKHNGTELTITSEFCEEKLSLIAILDWNNTGSTDWLVAYTFKSLVQPEISKRLLLVRDIQPNTTLTATVLSASECFGNNCQYYTGNSLVEFLEYQPQY</sequence>
<dbReference type="RefSeq" id="WP_074217549.1">
    <property type="nucleotide sequence ID" value="NZ_FSRG01000006.1"/>
</dbReference>
<proteinExistence type="predicted"/>
<keyword evidence="1" id="KW-0732">Signal</keyword>
<feature type="chain" id="PRO_5012884663" description="Lipoprotein" evidence="1">
    <location>
        <begin position="25"/>
        <end position="212"/>
    </location>
</feature>
<accession>A0A1N6IJK9</accession>
<dbReference type="AlphaFoldDB" id="A0A1N6IJK9"/>
<dbReference type="STRING" id="1121457.SAMN02745161_2812"/>
<protein>
    <recommendedName>
        <fullName evidence="4">Lipoprotein</fullName>
    </recommendedName>
</protein>
<dbReference type="EMBL" id="FSRG01000006">
    <property type="protein sequence ID" value="SIO32202.1"/>
    <property type="molecule type" value="Genomic_DNA"/>
</dbReference>